<accession>A0A2B4RBP6</accession>
<reference evidence="2" key="1">
    <citation type="journal article" date="2017" name="bioRxiv">
        <title>Comparative analysis of the genomes of Stylophora pistillata and Acropora digitifera provides evidence for extensive differences between species of corals.</title>
        <authorList>
            <person name="Voolstra C.R."/>
            <person name="Li Y."/>
            <person name="Liew Y.J."/>
            <person name="Baumgarten S."/>
            <person name="Zoccola D."/>
            <person name="Flot J.-F."/>
            <person name="Tambutte S."/>
            <person name="Allemand D."/>
            <person name="Aranda M."/>
        </authorList>
    </citation>
    <scope>NUCLEOTIDE SEQUENCE [LARGE SCALE GENOMIC DNA]</scope>
</reference>
<evidence type="ECO:0000313" key="1">
    <source>
        <dbReference type="EMBL" id="PFX13652.1"/>
    </source>
</evidence>
<comment type="caution">
    <text evidence="1">The sequence shown here is derived from an EMBL/GenBank/DDBJ whole genome shotgun (WGS) entry which is preliminary data.</text>
</comment>
<protein>
    <submittedName>
        <fullName evidence="1">Uncharacterized protein</fullName>
    </submittedName>
</protein>
<gene>
    <name evidence="1" type="ORF">AWC38_SpisGene22248</name>
</gene>
<dbReference type="AlphaFoldDB" id="A0A2B4RBP6"/>
<evidence type="ECO:0000313" key="2">
    <source>
        <dbReference type="Proteomes" id="UP000225706"/>
    </source>
</evidence>
<dbReference type="Proteomes" id="UP000225706">
    <property type="component" value="Unassembled WGS sequence"/>
</dbReference>
<sequence length="98" mass="11181">MALSAEYICLVEKLAELCMELVRLRMEGTLAPPELFTDILQHELKELLKELTRQRQKELQSPSTVEELREAMREYELKTFFIIHIRDGAGAGGAAVYG</sequence>
<organism evidence="1 2">
    <name type="scientific">Stylophora pistillata</name>
    <name type="common">Smooth cauliflower coral</name>
    <dbReference type="NCBI Taxonomy" id="50429"/>
    <lineage>
        <taxon>Eukaryota</taxon>
        <taxon>Metazoa</taxon>
        <taxon>Cnidaria</taxon>
        <taxon>Anthozoa</taxon>
        <taxon>Hexacorallia</taxon>
        <taxon>Scleractinia</taxon>
        <taxon>Astrocoeniina</taxon>
        <taxon>Pocilloporidae</taxon>
        <taxon>Stylophora</taxon>
    </lineage>
</organism>
<name>A0A2B4RBP6_STYPI</name>
<keyword evidence="2" id="KW-1185">Reference proteome</keyword>
<dbReference type="EMBL" id="LSMT01000923">
    <property type="protein sequence ID" value="PFX13652.1"/>
    <property type="molecule type" value="Genomic_DNA"/>
</dbReference>
<proteinExistence type="predicted"/>